<evidence type="ECO:0000313" key="1">
    <source>
        <dbReference type="EMBL" id="OES24783.1"/>
    </source>
</evidence>
<dbReference type="Proteomes" id="UP000095392">
    <property type="component" value="Unassembled WGS sequence"/>
</dbReference>
<proteinExistence type="predicted"/>
<dbReference type="AlphaFoldDB" id="A0AB36FN20"/>
<keyword evidence="2" id="KW-1185">Reference proteome</keyword>
<name>A0AB36FN20_ALTMA</name>
<organism evidence="1 2">
    <name type="scientific">Alteromonas macleodii</name>
    <name type="common">Pseudoalteromonas macleodii</name>
    <dbReference type="NCBI Taxonomy" id="28108"/>
    <lineage>
        <taxon>Bacteria</taxon>
        <taxon>Pseudomonadati</taxon>
        <taxon>Pseudomonadota</taxon>
        <taxon>Gammaproteobacteria</taxon>
        <taxon>Alteromonadales</taxon>
        <taxon>Alteromonadaceae</taxon>
        <taxon>Alteromonas/Salinimonas group</taxon>
        <taxon>Alteromonas</taxon>
    </lineage>
</organism>
<dbReference type="EMBL" id="MIPY01000058">
    <property type="protein sequence ID" value="OES24783.1"/>
    <property type="molecule type" value="Genomic_DNA"/>
</dbReference>
<accession>A0AB36FN20</accession>
<gene>
    <name evidence="1" type="ORF">BFV95_4542</name>
</gene>
<reference evidence="1 2" key="1">
    <citation type="submission" date="2016-09" db="EMBL/GenBank/DDBJ databases">
        <title>Draft Genome Sequence of four Alteromonas macleodii strains isolated from copper coupons and grown long-term at elevated copper levels.</title>
        <authorList>
            <person name="Cusick K."/>
            <person name="Dale J."/>
            <person name="Little B."/>
            <person name="Biffinger J."/>
        </authorList>
    </citation>
    <scope>NUCLEOTIDE SEQUENCE [LARGE SCALE GENOMIC DNA]</scope>
    <source>
        <strain evidence="1 2">KCP01</strain>
    </source>
</reference>
<comment type="caution">
    <text evidence="1">The sequence shown here is derived from an EMBL/GenBank/DDBJ whole genome shotgun (WGS) entry which is preliminary data.</text>
</comment>
<protein>
    <submittedName>
        <fullName evidence="1">Uncharacterized protein</fullName>
    </submittedName>
</protein>
<sequence length="103" mass="11692">MSVLTTDRATKQPLKYYPWSQKRYKEYEVKLVIVSNQCEFITDITASMRGLSDNALPVSVTMKVSMDKDGVLSHAQPLTYYPLEQSTFSVTKGTHKLGDVKRT</sequence>
<evidence type="ECO:0000313" key="2">
    <source>
        <dbReference type="Proteomes" id="UP000095392"/>
    </source>
</evidence>